<protein>
    <submittedName>
        <fullName evidence="2">DUF4198 domain-containing protein</fullName>
    </submittedName>
</protein>
<feature type="chain" id="PRO_5045679423" evidence="1">
    <location>
        <begin position="24"/>
        <end position="233"/>
    </location>
</feature>
<dbReference type="Pfam" id="PF10670">
    <property type="entry name" value="DUF4198"/>
    <property type="match status" value="1"/>
</dbReference>
<organism evidence="2 3">
    <name type="scientific">Sphingobacterium bovistauri</name>
    <dbReference type="NCBI Taxonomy" id="2781959"/>
    <lineage>
        <taxon>Bacteria</taxon>
        <taxon>Pseudomonadati</taxon>
        <taxon>Bacteroidota</taxon>
        <taxon>Sphingobacteriia</taxon>
        <taxon>Sphingobacteriales</taxon>
        <taxon>Sphingobacteriaceae</taxon>
        <taxon>Sphingobacterium</taxon>
    </lineage>
</organism>
<feature type="signal peptide" evidence="1">
    <location>
        <begin position="1"/>
        <end position="23"/>
    </location>
</feature>
<dbReference type="InterPro" id="IPR019613">
    <property type="entry name" value="DUF4198"/>
</dbReference>
<dbReference type="InterPro" id="IPR017868">
    <property type="entry name" value="Filamin/ABP280_repeat-like"/>
</dbReference>
<proteinExistence type="predicted"/>
<accession>A0ABS7Z7U8</accession>
<keyword evidence="1" id="KW-0732">Signal</keyword>
<keyword evidence="3" id="KW-1185">Reference proteome</keyword>
<dbReference type="RefSeq" id="WP_225554628.1">
    <property type="nucleotide sequence ID" value="NZ_JADEYP010000030.1"/>
</dbReference>
<evidence type="ECO:0000313" key="2">
    <source>
        <dbReference type="EMBL" id="MCA5006268.1"/>
    </source>
</evidence>
<dbReference type="SUPFAM" id="SSF81296">
    <property type="entry name" value="E set domains"/>
    <property type="match status" value="1"/>
</dbReference>
<dbReference type="SUPFAM" id="SSF49478">
    <property type="entry name" value="Cna protein B-type domain"/>
    <property type="match status" value="1"/>
</dbReference>
<sequence>MKIVKLIFTLMTILACKMVTAHALWIETNPSGTKNNTHEIKIYYGEYSQGLIEPFDKWYSDINDFKIYIISPTQKKTEISKVALADSYTATFTPTENGTHIIYIDHYAKEPYKTTAFEFLAMAKVHVGNNSLTQVDLALAIDLNHNNYKVGELVTAKVTRNAKVFANAEVEIVLPDGWAKKIKTDDQGIISFKIPVKGKYLLEVTDTENKNTNWFGTTIDKIWRANTVVLFVN</sequence>
<dbReference type="InterPro" id="IPR014756">
    <property type="entry name" value="Ig_E-set"/>
</dbReference>
<dbReference type="PROSITE" id="PS50194">
    <property type="entry name" value="FILAMIN_REPEAT"/>
    <property type="match status" value="1"/>
</dbReference>
<dbReference type="EMBL" id="JADEYP010000030">
    <property type="protein sequence ID" value="MCA5006268.1"/>
    <property type="molecule type" value="Genomic_DNA"/>
</dbReference>
<name>A0ABS7Z7U8_9SPHI</name>
<evidence type="ECO:0000256" key="1">
    <source>
        <dbReference type="SAM" id="SignalP"/>
    </source>
</evidence>
<evidence type="ECO:0000313" key="3">
    <source>
        <dbReference type="Proteomes" id="UP001165302"/>
    </source>
</evidence>
<dbReference type="Proteomes" id="UP001165302">
    <property type="component" value="Unassembled WGS sequence"/>
</dbReference>
<reference evidence="2" key="1">
    <citation type="submission" date="2020-10" db="EMBL/GenBank/DDBJ databases">
        <authorList>
            <person name="Lu T."/>
            <person name="Wang Q."/>
            <person name="Han X."/>
        </authorList>
    </citation>
    <scope>NUCLEOTIDE SEQUENCE</scope>
    <source>
        <strain evidence="2">WQ 366</strain>
    </source>
</reference>
<comment type="caution">
    <text evidence="2">The sequence shown here is derived from an EMBL/GenBank/DDBJ whole genome shotgun (WGS) entry which is preliminary data.</text>
</comment>
<gene>
    <name evidence="2" type="ORF">IPZ78_14030</name>
</gene>
<dbReference type="PROSITE" id="PS51257">
    <property type="entry name" value="PROKAR_LIPOPROTEIN"/>
    <property type="match status" value="1"/>
</dbReference>